<comment type="caution">
    <text evidence="1">The sequence shown here is derived from an EMBL/GenBank/DDBJ whole genome shotgun (WGS) entry which is preliminary data.</text>
</comment>
<reference evidence="1 2" key="1">
    <citation type="journal article" date="2019" name="Sci. Rep.">
        <title>Orb-weaving spider Araneus ventricosus genome elucidates the spidroin gene catalogue.</title>
        <authorList>
            <person name="Kono N."/>
            <person name="Nakamura H."/>
            <person name="Ohtoshi R."/>
            <person name="Moran D.A.P."/>
            <person name="Shinohara A."/>
            <person name="Yoshida Y."/>
            <person name="Fujiwara M."/>
            <person name="Mori M."/>
            <person name="Tomita M."/>
            <person name="Arakawa K."/>
        </authorList>
    </citation>
    <scope>NUCLEOTIDE SEQUENCE [LARGE SCALE GENOMIC DNA]</scope>
</reference>
<keyword evidence="2" id="KW-1185">Reference proteome</keyword>
<proteinExistence type="predicted"/>
<dbReference type="EMBL" id="BGPR01000006">
    <property type="protein sequence ID" value="GBL75040.1"/>
    <property type="molecule type" value="Genomic_DNA"/>
</dbReference>
<dbReference type="AlphaFoldDB" id="A0A4Y2A5T2"/>
<organism evidence="1 2">
    <name type="scientific">Araneus ventricosus</name>
    <name type="common">Orbweaver spider</name>
    <name type="synonym">Epeira ventricosa</name>
    <dbReference type="NCBI Taxonomy" id="182803"/>
    <lineage>
        <taxon>Eukaryota</taxon>
        <taxon>Metazoa</taxon>
        <taxon>Ecdysozoa</taxon>
        <taxon>Arthropoda</taxon>
        <taxon>Chelicerata</taxon>
        <taxon>Arachnida</taxon>
        <taxon>Araneae</taxon>
        <taxon>Araneomorphae</taxon>
        <taxon>Entelegynae</taxon>
        <taxon>Araneoidea</taxon>
        <taxon>Araneidae</taxon>
        <taxon>Araneus</taxon>
    </lineage>
</organism>
<evidence type="ECO:0000313" key="1">
    <source>
        <dbReference type="EMBL" id="GBL75040.1"/>
    </source>
</evidence>
<sequence>MTLRQKISPVTKTDYSKNADKQAESWWLGFKVSSGVVRSNFKTLFHQRSLYTSTLNLTSRIKSSCRWILKMGKLAQMASSSSDQGSNVRNRPNIASKRDVSITKLSRLAREATKEWIPVI</sequence>
<protein>
    <submittedName>
        <fullName evidence="1">Uncharacterized protein</fullName>
    </submittedName>
</protein>
<evidence type="ECO:0000313" key="2">
    <source>
        <dbReference type="Proteomes" id="UP000499080"/>
    </source>
</evidence>
<name>A0A4Y2A5T2_ARAVE</name>
<gene>
    <name evidence="1" type="ORF">AVEN_243830_1</name>
</gene>
<accession>A0A4Y2A5T2</accession>
<dbReference type="Proteomes" id="UP000499080">
    <property type="component" value="Unassembled WGS sequence"/>
</dbReference>